<evidence type="ECO:0000256" key="6">
    <source>
        <dbReference type="RuleBase" id="RU000477"/>
    </source>
</evidence>
<dbReference type="InterPro" id="IPR023271">
    <property type="entry name" value="Aquaporin-like"/>
</dbReference>
<dbReference type="Gene3D" id="1.20.1080.10">
    <property type="entry name" value="Glycerol uptake facilitator protein"/>
    <property type="match status" value="1"/>
</dbReference>
<comment type="subcellular location">
    <subcellularLocation>
        <location evidence="1">Membrane</location>
        <topology evidence="1">Multi-pass membrane protein</topology>
    </subcellularLocation>
</comment>
<evidence type="ECO:0000256" key="4">
    <source>
        <dbReference type="ARBA" id="ARBA00022989"/>
    </source>
</evidence>
<comment type="similarity">
    <text evidence="2 6">Belongs to the MIP/aquaporin (TC 1.A.8) family.</text>
</comment>
<proteinExistence type="inferred from homology"/>
<keyword evidence="10" id="KW-1185">Reference proteome</keyword>
<feature type="transmembrane region" description="Helical" evidence="8">
    <location>
        <begin position="168"/>
        <end position="187"/>
    </location>
</feature>
<dbReference type="GO" id="GO:0015250">
    <property type="term" value="F:water channel activity"/>
    <property type="evidence" value="ECO:0007669"/>
    <property type="project" value="TreeGrafter"/>
</dbReference>
<keyword evidence="5 8" id="KW-0472">Membrane</keyword>
<evidence type="ECO:0000256" key="1">
    <source>
        <dbReference type="ARBA" id="ARBA00004141"/>
    </source>
</evidence>
<dbReference type="HOGENOM" id="CLU_020019_1_4_1"/>
<dbReference type="SUPFAM" id="SSF81338">
    <property type="entry name" value="Aquaporin-like"/>
    <property type="match status" value="1"/>
</dbReference>
<keyword evidence="6" id="KW-0813">Transport</keyword>
<feature type="transmembrane region" description="Helical" evidence="8">
    <location>
        <begin position="82"/>
        <end position="101"/>
    </location>
</feature>
<dbReference type="EMBL" id="KN840783">
    <property type="protein sequence ID" value="KIP01474.1"/>
    <property type="molecule type" value="Genomic_DNA"/>
</dbReference>
<evidence type="ECO:0000256" key="5">
    <source>
        <dbReference type="ARBA" id="ARBA00023136"/>
    </source>
</evidence>
<sequence>MYDPFSHSHGQPQLAPARPPPITTTPTARRGLSAGLKADLQAAALEFIGTTTFLTLAFGGVQASAAEDGSAGATVSTGVGRIMYLALCFGFALLVAAWLFFRVTGGLFNPNVSTALVLTGVIGPVRFLLYCAAQLAGGVAAAALVDALTPGPVASNTVLAPGINPAQGVFIEAFITATLCIAVLMLAAEKHVATPFAPVGIGLTLFICELFAIYYTGGAANTARAFGPAVVTGFPDGTHWYWVGPGIGSIFAAIFYALLKQYVPPHRRRRRS</sequence>
<dbReference type="InterPro" id="IPR000425">
    <property type="entry name" value="MIP"/>
</dbReference>
<dbReference type="GO" id="GO:0005886">
    <property type="term" value="C:plasma membrane"/>
    <property type="evidence" value="ECO:0007669"/>
    <property type="project" value="TreeGrafter"/>
</dbReference>
<keyword evidence="3 6" id="KW-0812">Transmembrane</keyword>
<gene>
    <name evidence="9" type="ORF">PHLGIDRAFT_80529</name>
</gene>
<name>A0A0C3NAF7_PHLG1</name>
<dbReference type="InterPro" id="IPR034294">
    <property type="entry name" value="Aquaporin_transptr"/>
</dbReference>
<feature type="transmembrane region" description="Helical" evidence="8">
    <location>
        <begin position="199"/>
        <end position="220"/>
    </location>
</feature>
<feature type="transmembrane region" description="Helical" evidence="8">
    <location>
        <begin position="240"/>
        <end position="259"/>
    </location>
</feature>
<dbReference type="Pfam" id="PF00230">
    <property type="entry name" value="MIP"/>
    <property type="match status" value="1"/>
</dbReference>
<accession>A0A0C3NAF7</accession>
<evidence type="ECO:0000313" key="10">
    <source>
        <dbReference type="Proteomes" id="UP000053257"/>
    </source>
</evidence>
<dbReference type="PANTHER" id="PTHR19139">
    <property type="entry name" value="AQUAPORIN TRANSPORTER"/>
    <property type="match status" value="1"/>
</dbReference>
<dbReference type="PANTHER" id="PTHR19139:SF199">
    <property type="entry name" value="MIP17260P"/>
    <property type="match status" value="1"/>
</dbReference>
<evidence type="ECO:0000256" key="7">
    <source>
        <dbReference type="SAM" id="MobiDB-lite"/>
    </source>
</evidence>
<feature type="region of interest" description="Disordered" evidence="7">
    <location>
        <begin position="1"/>
        <end position="28"/>
    </location>
</feature>
<protein>
    <recommendedName>
        <fullName evidence="11">Aquaporin-like protein</fullName>
    </recommendedName>
</protein>
<dbReference type="PRINTS" id="PR00783">
    <property type="entry name" value="MINTRINSICP"/>
</dbReference>
<organism evidence="9 10">
    <name type="scientific">Phlebiopsis gigantea (strain 11061_1 CR5-6)</name>
    <name type="common">White-rot fungus</name>
    <name type="synonym">Peniophora gigantea</name>
    <dbReference type="NCBI Taxonomy" id="745531"/>
    <lineage>
        <taxon>Eukaryota</taxon>
        <taxon>Fungi</taxon>
        <taxon>Dikarya</taxon>
        <taxon>Basidiomycota</taxon>
        <taxon>Agaricomycotina</taxon>
        <taxon>Agaricomycetes</taxon>
        <taxon>Polyporales</taxon>
        <taxon>Phanerochaetaceae</taxon>
        <taxon>Phlebiopsis</taxon>
    </lineage>
</organism>
<dbReference type="STRING" id="745531.A0A0C3NAF7"/>
<evidence type="ECO:0000313" key="9">
    <source>
        <dbReference type="EMBL" id="KIP01474.1"/>
    </source>
</evidence>
<dbReference type="Proteomes" id="UP000053257">
    <property type="component" value="Unassembled WGS sequence"/>
</dbReference>
<evidence type="ECO:0008006" key="11">
    <source>
        <dbReference type="Google" id="ProtNLM"/>
    </source>
</evidence>
<keyword evidence="4 8" id="KW-1133">Transmembrane helix</keyword>
<evidence type="ECO:0000256" key="8">
    <source>
        <dbReference type="SAM" id="Phobius"/>
    </source>
</evidence>
<dbReference type="AlphaFoldDB" id="A0A0C3NAF7"/>
<evidence type="ECO:0000256" key="2">
    <source>
        <dbReference type="ARBA" id="ARBA00006175"/>
    </source>
</evidence>
<dbReference type="OrthoDB" id="3222at2759"/>
<evidence type="ECO:0000256" key="3">
    <source>
        <dbReference type="ARBA" id="ARBA00022692"/>
    </source>
</evidence>
<reference evidence="9 10" key="1">
    <citation type="journal article" date="2014" name="PLoS Genet.">
        <title>Analysis of the Phlebiopsis gigantea genome, transcriptome and secretome provides insight into its pioneer colonization strategies of wood.</title>
        <authorList>
            <person name="Hori C."/>
            <person name="Ishida T."/>
            <person name="Igarashi K."/>
            <person name="Samejima M."/>
            <person name="Suzuki H."/>
            <person name="Master E."/>
            <person name="Ferreira P."/>
            <person name="Ruiz-Duenas F.J."/>
            <person name="Held B."/>
            <person name="Canessa P."/>
            <person name="Larrondo L.F."/>
            <person name="Schmoll M."/>
            <person name="Druzhinina I.S."/>
            <person name="Kubicek C.P."/>
            <person name="Gaskell J.A."/>
            <person name="Kersten P."/>
            <person name="St John F."/>
            <person name="Glasner J."/>
            <person name="Sabat G."/>
            <person name="Splinter BonDurant S."/>
            <person name="Syed K."/>
            <person name="Yadav J."/>
            <person name="Mgbeahuruike A.C."/>
            <person name="Kovalchuk A."/>
            <person name="Asiegbu F.O."/>
            <person name="Lackner G."/>
            <person name="Hoffmeister D."/>
            <person name="Rencoret J."/>
            <person name="Gutierrez A."/>
            <person name="Sun H."/>
            <person name="Lindquist E."/>
            <person name="Barry K."/>
            <person name="Riley R."/>
            <person name="Grigoriev I.V."/>
            <person name="Henrissat B."/>
            <person name="Kues U."/>
            <person name="Berka R.M."/>
            <person name="Martinez A.T."/>
            <person name="Covert S.F."/>
            <person name="Blanchette R.A."/>
            <person name="Cullen D."/>
        </authorList>
    </citation>
    <scope>NUCLEOTIDE SEQUENCE [LARGE SCALE GENOMIC DNA]</scope>
    <source>
        <strain evidence="9 10">11061_1 CR5-6</strain>
    </source>
</reference>